<name>A0ABX1XC78_9BACL</name>
<dbReference type="Pfam" id="PF09335">
    <property type="entry name" value="VTT_dom"/>
    <property type="match status" value="1"/>
</dbReference>
<proteinExistence type="inferred from homology"/>
<comment type="caution">
    <text evidence="8">The sequence shown here is derived from an EMBL/GenBank/DDBJ whole genome shotgun (WGS) entry which is preliminary data.</text>
</comment>
<feature type="transmembrane region" description="Helical" evidence="6">
    <location>
        <begin position="211"/>
        <end position="228"/>
    </location>
</feature>
<keyword evidence="9" id="KW-1185">Reference proteome</keyword>
<dbReference type="PANTHER" id="PTHR12677">
    <property type="entry name" value="GOLGI APPARATUS MEMBRANE PROTEIN TVP38-RELATED"/>
    <property type="match status" value="1"/>
</dbReference>
<evidence type="ECO:0000256" key="6">
    <source>
        <dbReference type="RuleBase" id="RU366058"/>
    </source>
</evidence>
<comment type="similarity">
    <text evidence="6">Belongs to the TVP38/TMEM64 family.</text>
</comment>
<dbReference type="EMBL" id="WHNY01000060">
    <property type="protein sequence ID" value="NOU66088.1"/>
    <property type="molecule type" value="Genomic_DNA"/>
</dbReference>
<feature type="transmembrane region" description="Helical" evidence="6">
    <location>
        <begin position="26"/>
        <end position="47"/>
    </location>
</feature>
<dbReference type="InterPro" id="IPR032816">
    <property type="entry name" value="VTT_dom"/>
</dbReference>
<evidence type="ECO:0000256" key="3">
    <source>
        <dbReference type="ARBA" id="ARBA00022692"/>
    </source>
</evidence>
<evidence type="ECO:0000313" key="8">
    <source>
        <dbReference type="EMBL" id="NOU66088.1"/>
    </source>
</evidence>
<comment type="subcellular location">
    <subcellularLocation>
        <location evidence="1 6">Cell membrane</location>
        <topology evidence="1 6">Multi-pass membrane protein</topology>
    </subcellularLocation>
</comment>
<protein>
    <recommendedName>
        <fullName evidence="6">TVP38/TMEM64 family membrane protein</fullName>
    </recommendedName>
</protein>
<evidence type="ECO:0000256" key="2">
    <source>
        <dbReference type="ARBA" id="ARBA00022475"/>
    </source>
</evidence>
<keyword evidence="3 6" id="KW-0812">Transmembrane</keyword>
<evidence type="ECO:0000256" key="1">
    <source>
        <dbReference type="ARBA" id="ARBA00004651"/>
    </source>
</evidence>
<feature type="transmembrane region" description="Helical" evidence="6">
    <location>
        <begin position="149"/>
        <end position="169"/>
    </location>
</feature>
<keyword evidence="5 6" id="KW-0472">Membrane</keyword>
<accession>A0ABX1XC78</accession>
<keyword evidence="2 6" id="KW-1003">Cell membrane</keyword>
<evidence type="ECO:0000259" key="7">
    <source>
        <dbReference type="Pfam" id="PF09335"/>
    </source>
</evidence>
<feature type="domain" description="VTT" evidence="7">
    <location>
        <begin position="84"/>
        <end position="201"/>
    </location>
</feature>
<feature type="transmembrane region" description="Helical" evidence="6">
    <location>
        <begin position="181"/>
        <end position="199"/>
    </location>
</feature>
<organism evidence="8 9">
    <name type="scientific">Paenibacillus plantarum</name>
    <dbReference type="NCBI Taxonomy" id="2654975"/>
    <lineage>
        <taxon>Bacteria</taxon>
        <taxon>Bacillati</taxon>
        <taxon>Bacillota</taxon>
        <taxon>Bacilli</taxon>
        <taxon>Bacillales</taxon>
        <taxon>Paenibacillaceae</taxon>
        <taxon>Paenibacillus</taxon>
    </lineage>
</organism>
<reference evidence="8 9" key="1">
    <citation type="submission" date="2019-10" db="EMBL/GenBank/DDBJ databases">
        <title>Description of Paenibacillus humi sp. nov.</title>
        <authorList>
            <person name="Carlier A."/>
            <person name="Qi S."/>
        </authorList>
    </citation>
    <scope>NUCLEOTIDE SEQUENCE [LARGE SCALE GENOMIC DNA]</scope>
    <source>
        <strain evidence="8 9">LMG 31461</strain>
    </source>
</reference>
<evidence type="ECO:0000256" key="5">
    <source>
        <dbReference type="ARBA" id="ARBA00023136"/>
    </source>
</evidence>
<dbReference type="Proteomes" id="UP000653578">
    <property type="component" value="Unassembled WGS sequence"/>
</dbReference>
<evidence type="ECO:0000256" key="4">
    <source>
        <dbReference type="ARBA" id="ARBA00022989"/>
    </source>
</evidence>
<gene>
    <name evidence="8" type="ORF">GC096_18795</name>
</gene>
<keyword evidence="4 6" id="KW-1133">Transmembrane helix</keyword>
<evidence type="ECO:0000313" key="9">
    <source>
        <dbReference type="Proteomes" id="UP000653578"/>
    </source>
</evidence>
<sequence length="240" mass="27384">MEESSACKFWESGVWRRRAMARSKPLWLLISWFVVAILGLLVLKWAGVWEHVDLNWVTRWLRDLGPLGGLLYILAYTLRPLVLFPATPLTLYGGYVFGAFWGTIYDIIGAGAGALLSFYITRKWGRGSFQRILRSPKLLSFDQKAEEKGFMVVLYMRLMPFFPFDGISYGAGLSKIRFWDYTWATFIGIIPGAIVYNVFGASLNDIWSWKFLGAVAMYAVFAIVPLIIKKRQGRKVRQAA</sequence>
<feature type="transmembrane region" description="Helical" evidence="6">
    <location>
        <begin position="96"/>
        <end position="120"/>
    </location>
</feature>
<feature type="transmembrane region" description="Helical" evidence="6">
    <location>
        <begin position="67"/>
        <end position="84"/>
    </location>
</feature>
<dbReference type="InterPro" id="IPR015414">
    <property type="entry name" value="TMEM64"/>
</dbReference>
<dbReference type="PANTHER" id="PTHR12677:SF59">
    <property type="entry name" value="GOLGI APPARATUS MEMBRANE PROTEIN TVP38-RELATED"/>
    <property type="match status" value="1"/>
</dbReference>